<evidence type="ECO:0000256" key="1">
    <source>
        <dbReference type="ARBA" id="ARBA00023125"/>
    </source>
</evidence>
<dbReference type="PANTHER" id="PTHR33164">
    <property type="entry name" value="TRANSCRIPTIONAL REGULATOR, MARR FAMILY"/>
    <property type="match status" value="1"/>
</dbReference>
<keyword evidence="1" id="KW-0238">DNA-binding</keyword>
<dbReference type="InterPro" id="IPR000835">
    <property type="entry name" value="HTH_MarR-typ"/>
</dbReference>
<dbReference type="SUPFAM" id="SSF46785">
    <property type="entry name" value="Winged helix' DNA-binding domain"/>
    <property type="match status" value="1"/>
</dbReference>
<dbReference type="InterPro" id="IPR036390">
    <property type="entry name" value="WH_DNA-bd_sf"/>
</dbReference>
<dbReference type="EMBL" id="RZTZ01000001">
    <property type="protein sequence ID" value="RVT67513.1"/>
    <property type="molecule type" value="Genomic_DNA"/>
</dbReference>
<gene>
    <name evidence="3" type="ORF">EM808_03270</name>
</gene>
<dbReference type="AlphaFoldDB" id="A0A3S3SNG8"/>
<dbReference type="Proteomes" id="UP000288024">
    <property type="component" value="Unassembled WGS sequence"/>
</dbReference>
<sequence length="150" mass="17169">MKEALNNELIRSYAKINKAYYQLLKDDADQMGLTAVQLKALYRVSFQPNISLGELADKLRLTKSTVSGVVDRLVQQDMIERTTQANDRRAVNLHLTKLGHEKLEALMQTDSVVALKIKEIMQFPEEDIQKLLELNNKILTILNSKEDLQE</sequence>
<evidence type="ECO:0000313" key="4">
    <source>
        <dbReference type="Proteomes" id="UP000288024"/>
    </source>
</evidence>
<dbReference type="PROSITE" id="PS50995">
    <property type="entry name" value="HTH_MARR_2"/>
    <property type="match status" value="1"/>
</dbReference>
<comment type="caution">
    <text evidence="3">The sequence shown here is derived from an EMBL/GenBank/DDBJ whole genome shotgun (WGS) entry which is preliminary data.</text>
</comment>
<dbReference type="SMART" id="SM00347">
    <property type="entry name" value="HTH_MARR"/>
    <property type="match status" value="1"/>
</dbReference>
<reference evidence="3 4" key="1">
    <citation type="submission" date="2019-01" db="EMBL/GenBank/DDBJ databases">
        <title>Bacillus sp. M5HDSG1-1, whole genome shotgun sequence.</title>
        <authorList>
            <person name="Tuo L."/>
        </authorList>
    </citation>
    <scope>NUCLEOTIDE SEQUENCE [LARGE SCALE GENOMIC DNA]</scope>
    <source>
        <strain evidence="3 4">M5HDSG1-1</strain>
    </source>
</reference>
<dbReference type="PANTHER" id="PTHR33164:SF43">
    <property type="entry name" value="HTH-TYPE TRANSCRIPTIONAL REPRESSOR YETL"/>
    <property type="match status" value="1"/>
</dbReference>
<keyword evidence="4" id="KW-1185">Reference proteome</keyword>
<dbReference type="PRINTS" id="PR00598">
    <property type="entry name" value="HTHMARR"/>
</dbReference>
<evidence type="ECO:0000259" key="2">
    <source>
        <dbReference type="PROSITE" id="PS50995"/>
    </source>
</evidence>
<name>A0A3S3SNG8_9BACI</name>
<dbReference type="Gene3D" id="1.10.10.10">
    <property type="entry name" value="Winged helix-like DNA-binding domain superfamily/Winged helix DNA-binding domain"/>
    <property type="match status" value="1"/>
</dbReference>
<feature type="domain" description="HTH marR-type" evidence="2">
    <location>
        <begin position="6"/>
        <end position="140"/>
    </location>
</feature>
<dbReference type="GO" id="GO:0006950">
    <property type="term" value="P:response to stress"/>
    <property type="evidence" value="ECO:0007669"/>
    <property type="project" value="TreeGrafter"/>
</dbReference>
<accession>A0A3S3SNG8</accession>
<dbReference type="InterPro" id="IPR036388">
    <property type="entry name" value="WH-like_DNA-bd_sf"/>
</dbReference>
<organism evidence="3 4">
    <name type="scientific">Niallia taxi</name>
    <dbReference type="NCBI Taxonomy" id="2499688"/>
    <lineage>
        <taxon>Bacteria</taxon>
        <taxon>Bacillati</taxon>
        <taxon>Bacillota</taxon>
        <taxon>Bacilli</taxon>
        <taxon>Bacillales</taxon>
        <taxon>Bacillaceae</taxon>
        <taxon>Niallia</taxon>
    </lineage>
</organism>
<dbReference type="GO" id="GO:0003677">
    <property type="term" value="F:DNA binding"/>
    <property type="evidence" value="ECO:0007669"/>
    <property type="project" value="UniProtKB-KW"/>
</dbReference>
<proteinExistence type="predicted"/>
<dbReference type="RefSeq" id="WP_127735759.1">
    <property type="nucleotide sequence ID" value="NZ_RZTZ01000001.1"/>
</dbReference>
<evidence type="ECO:0000313" key="3">
    <source>
        <dbReference type="EMBL" id="RVT67513.1"/>
    </source>
</evidence>
<dbReference type="GO" id="GO:0003700">
    <property type="term" value="F:DNA-binding transcription factor activity"/>
    <property type="evidence" value="ECO:0007669"/>
    <property type="project" value="InterPro"/>
</dbReference>
<dbReference type="InterPro" id="IPR039422">
    <property type="entry name" value="MarR/SlyA-like"/>
</dbReference>
<protein>
    <submittedName>
        <fullName evidence="3">MarR family transcriptional regulator</fullName>
    </submittedName>
</protein>
<dbReference type="Pfam" id="PF01047">
    <property type="entry name" value="MarR"/>
    <property type="match status" value="1"/>
</dbReference>